<reference evidence="1 2" key="1">
    <citation type="submission" date="2016-08" db="EMBL/GenBank/DDBJ databases">
        <title>Analysis of Carbohydrate Active Enzymes in Thermogemmatispora T81 Reveals Carbohydrate Degradation Ability.</title>
        <authorList>
            <person name="Tomazini A."/>
            <person name="Lal S."/>
            <person name="Stott M."/>
            <person name="Henrissat B."/>
            <person name="Polikarpov I."/>
            <person name="Sparling R."/>
            <person name="Levin D.B."/>
        </authorList>
    </citation>
    <scope>NUCLEOTIDE SEQUENCE [LARGE SCALE GENOMIC DNA]</scope>
    <source>
        <strain evidence="1 2">T81</strain>
    </source>
</reference>
<proteinExistence type="predicted"/>
<dbReference type="AlphaFoldDB" id="A0A328VP70"/>
<accession>A0A328VP70</accession>
<comment type="caution">
    <text evidence="1">The sequence shown here is derived from an EMBL/GenBank/DDBJ whole genome shotgun (WGS) entry which is preliminary data.</text>
</comment>
<dbReference type="RefSeq" id="WP_112429150.1">
    <property type="nucleotide sequence ID" value="NZ_MCIF01000002.1"/>
</dbReference>
<keyword evidence="2" id="KW-1185">Reference proteome</keyword>
<dbReference type="Gene3D" id="3.40.720.10">
    <property type="entry name" value="Alkaline Phosphatase, subunit A"/>
    <property type="match status" value="2"/>
</dbReference>
<protein>
    <recommendedName>
        <fullName evidence="3">Nucleotide pyrophosphatase</fullName>
    </recommendedName>
</protein>
<dbReference type="OrthoDB" id="140807at2"/>
<dbReference type="Proteomes" id="UP000248706">
    <property type="component" value="Unassembled WGS sequence"/>
</dbReference>
<dbReference type="InterPro" id="IPR002591">
    <property type="entry name" value="Phosphodiest/P_Trfase"/>
</dbReference>
<organism evidence="1 2">
    <name type="scientific">Thermogemmatispora tikiterensis</name>
    <dbReference type="NCBI Taxonomy" id="1825093"/>
    <lineage>
        <taxon>Bacteria</taxon>
        <taxon>Bacillati</taxon>
        <taxon>Chloroflexota</taxon>
        <taxon>Ktedonobacteria</taxon>
        <taxon>Thermogemmatisporales</taxon>
        <taxon>Thermogemmatisporaceae</taxon>
        <taxon>Thermogemmatispora</taxon>
    </lineage>
</organism>
<dbReference type="InterPro" id="IPR017850">
    <property type="entry name" value="Alkaline_phosphatase_core_sf"/>
</dbReference>
<evidence type="ECO:0000313" key="1">
    <source>
        <dbReference type="EMBL" id="RAQ95965.1"/>
    </source>
</evidence>
<gene>
    <name evidence="1" type="ORF">A4R35_10505</name>
</gene>
<evidence type="ECO:0008006" key="3">
    <source>
        <dbReference type="Google" id="ProtNLM"/>
    </source>
</evidence>
<sequence length="500" mass="55332">MRVLLIGVDGLTLRIVKPLMAQGLLPHLRQIYEGGVHALLRAPLPPAATTRWQAILTGLPPRRQGLTPGDGEYDRCLLETVTEPQSASRTLHELGQGDKALWSLLSAWGRRVLVANVPETYPPRPLNGIMLSGPPAPPFYAGLAYPPDFASRLLEVIPNYQLTPTWRGLAAWLGEPLMEIRRLLEERSALLDLLLREDWDCCLFVLHEIDLLQHLYWDRVLDLQREVVACYRLLDELLGRALSVLRSSDLLILLSPYSFQGIKRTFYLQEYLRRYKPDMPVQDTLVQQRVDWPARRRKLRLLPHLPAQRRWRVWRLAAPPAGGGEPPLAGSSLLLLPTSSPLGGYAAIALADHLTEKQIEEFMADLQAQVDPATAYPAIGDLYRDESCPGSHVPASEPEPTLPGKPTRRLILLAHDGIMLSLATGPRQLWSAGEPCCGMHHPDGLLCLYGAGLQRSVLRPVSAYDIVPTILAALNIPVPAQLVGRPLIGAGAPLASPFSI</sequence>
<dbReference type="SUPFAM" id="SSF53649">
    <property type="entry name" value="Alkaline phosphatase-like"/>
    <property type="match status" value="1"/>
</dbReference>
<dbReference type="EMBL" id="MCIF01000002">
    <property type="protein sequence ID" value="RAQ95965.1"/>
    <property type="molecule type" value="Genomic_DNA"/>
</dbReference>
<dbReference type="Pfam" id="PF01663">
    <property type="entry name" value="Phosphodiest"/>
    <property type="match status" value="1"/>
</dbReference>
<evidence type="ECO:0000313" key="2">
    <source>
        <dbReference type="Proteomes" id="UP000248706"/>
    </source>
</evidence>
<name>A0A328VP70_9CHLR</name>